<dbReference type="EMBL" id="CM042023">
    <property type="protein sequence ID" value="KAI3814103.1"/>
    <property type="molecule type" value="Genomic_DNA"/>
</dbReference>
<name>A0ACB9J0W3_9ASTR</name>
<gene>
    <name evidence="1" type="ORF">L1987_18848</name>
</gene>
<sequence length="353" mass="40006">MVKPSIEPPDVGKQTPFKNLAFNSSLCRFGRPIKFNSNRHLPLSHFQMKPDLLEVQPQELKFIFELKKQSSCSVQMINKTNHHVAFKIKTTNPKKYCVRPNAGVIDPNGLCDFSVTMQAPKVAPPDMICRDKFLVQSTIVSEGTEEEDVTSSMFAKEDAKIVDEKRLKVILLSPLDSSESSPIDGPLDLVDSNESRELKDDIGQQSSSRAMVVESMEVPKGDGESVEVTRKEESFKRKEAVKRIEEPVKPSQEYEKRNEEFLQINDTEELTLAKDVEEMNSKLKELESKLTEAKATILHLTEEKRSVTQEKHFLQGELDLVRSKRHRGQAGFPLLFVFVVGLVSLYLGYLLHS</sequence>
<comment type="caution">
    <text evidence="1">The sequence shown here is derived from an EMBL/GenBank/DDBJ whole genome shotgun (WGS) entry which is preliminary data.</text>
</comment>
<keyword evidence="2" id="KW-1185">Reference proteome</keyword>
<reference evidence="1 2" key="2">
    <citation type="journal article" date="2022" name="Mol. Ecol. Resour.">
        <title>The genomes of chicory, endive, great burdock and yacon provide insights into Asteraceae paleo-polyploidization history and plant inulin production.</title>
        <authorList>
            <person name="Fan W."/>
            <person name="Wang S."/>
            <person name="Wang H."/>
            <person name="Wang A."/>
            <person name="Jiang F."/>
            <person name="Liu H."/>
            <person name="Zhao H."/>
            <person name="Xu D."/>
            <person name="Zhang Y."/>
        </authorList>
    </citation>
    <scope>NUCLEOTIDE SEQUENCE [LARGE SCALE GENOMIC DNA]</scope>
    <source>
        <strain evidence="2">cv. Yunnan</strain>
        <tissue evidence="1">Leaves</tissue>
    </source>
</reference>
<proteinExistence type="predicted"/>
<reference evidence="2" key="1">
    <citation type="journal article" date="2022" name="Mol. Ecol. Resour.">
        <title>The genomes of chicory, endive, great burdock and yacon provide insights into Asteraceae palaeo-polyploidization history and plant inulin production.</title>
        <authorList>
            <person name="Fan W."/>
            <person name="Wang S."/>
            <person name="Wang H."/>
            <person name="Wang A."/>
            <person name="Jiang F."/>
            <person name="Liu H."/>
            <person name="Zhao H."/>
            <person name="Xu D."/>
            <person name="Zhang Y."/>
        </authorList>
    </citation>
    <scope>NUCLEOTIDE SEQUENCE [LARGE SCALE GENOMIC DNA]</scope>
    <source>
        <strain evidence="2">cv. Yunnan</strain>
    </source>
</reference>
<evidence type="ECO:0000313" key="2">
    <source>
        <dbReference type="Proteomes" id="UP001056120"/>
    </source>
</evidence>
<protein>
    <submittedName>
        <fullName evidence="1">Uncharacterized protein</fullName>
    </submittedName>
</protein>
<evidence type="ECO:0000313" key="1">
    <source>
        <dbReference type="EMBL" id="KAI3814103.1"/>
    </source>
</evidence>
<organism evidence="1 2">
    <name type="scientific">Smallanthus sonchifolius</name>
    <dbReference type="NCBI Taxonomy" id="185202"/>
    <lineage>
        <taxon>Eukaryota</taxon>
        <taxon>Viridiplantae</taxon>
        <taxon>Streptophyta</taxon>
        <taxon>Embryophyta</taxon>
        <taxon>Tracheophyta</taxon>
        <taxon>Spermatophyta</taxon>
        <taxon>Magnoliopsida</taxon>
        <taxon>eudicotyledons</taxon>
        <taxon>Gunneridae</taxon>
        <taxon>Pentapetalae</taxon>
        <taxon>asterids</taxon>
        <taxon>campanulids</taxon>
        <taxon>Asterales</taxon>
        <taxon>Asteraceae</taxon>
        <taxon>Asteroideae</taxon>
        <taxon>Heliantheae alliance</taxon>
        <taxon>Millerieae</taxon>
        <taxon>Smallanthus</taxon>
    </lineage>
</organism>
<accession>A0ACB9J0W3</accession>
<dbReference type="Proteomes" id="UP001056120">
    <property type="component" value="Linkage Group LG06"/>
</dbReference>